<reference evidence="2 3" key="1">
    <citation type="journal article" date="2012" name="J. Bacteriol.">
        <title>Genome Sequence of n-Alkane-Degrading Hydrocarboniphaga effusa Strain AP103T (ATCC BAA-332T).</title>
        <authorList>
            <person name="Chang H.K."/>
            <person name="Zylstra G.J."/>
            <person name="Chae J.C."/>
        </authorList>
    </citation>
    <scope>NUCLEOTIDE SEQUENCE [LARGE SCALE GENOMIC DNA]</scope>
    <source>
        <strain evidence="2 3">AP103</strain>
    </source>
</reference>
<gene>
    <name evidence="2" type="ORF">WQQ_18730</name>
</gene>
<dbReference type="OrthoDB" id="9798288at2"/>
<dbReference type="RefSeq" id="WP_007184822.1">
    <property type="nucleotide sequence ID" value="NZ_AKGD01000001.1"/>
</dbReference>
<dbReference type="EMBL" id="AKGD01000001">
    <property type="protein sequence ID" value="EIT71736.1"/>
    <property type="molecule type" value="Genomic_DNA"/>
</dbReference>
<keyword evidence="3" id="KW-1185">Reference proteome</keyword>
<dbReference type="InterPro" id="IPR011051">
    <property type="entry name" value="RmlC_Cupin_sf"/>
</dbReference>
<dbReference type="PANTHER" id="PTHR33387">
    <property type="entry name" value="RMLC-LIKE JELLY ROLL FOLD PROTEIN"/>
    <property type="match status" value="1"/>
</dbReference>
<dbReference type="CDD" id="cd06121">
    <property type="entry name" value="cupin_YML079wp"/>
    <property type="match status" value="1"/>
</dbReference>
<proteinExistence type="predicted"/>
<dbReference type="PANTHER" id="PTHR33387:SF3">
    <property type="entry name" value="DUF985 DOMAIN-CONTAINING PROTEIN"/>
    <property type="match status" value="1"/>
</dbReference>
<protein>
    <recommendedName>
        <fullName evidence="1">DUF985 domain-containing protein</fullName>
    </recommendedName>
</protein>
<comment type="caution">
    <text evidence="2">The sequence shown here is derived from an EMBL/GenBank/DDBJ whole genome shotgun (WGS) entry which is preliminary data.</text>
</comment>
<dbReference type="PATRIC" id="fig|1172194.4.peg.1814"/>
<dbReference type="SUPFAM" id="SSF51182">
    <property type="entry name" value="RmlC-like cupins"/>
    <property type="match status" value="1"/>
</dbReference>
<sequence length="162" mass="17808">MNPAAADWIARLGLAPHPEGGWFARIHTDARLVDTPAGPRAAATSIHYLLDRRSPVGRFHRNRSDILHYLQSGGPVDYWLLEADGSVRRVTLGLAPNQQLFLHVPGGVWKASVLHEPADHALVSEVVTPGFDYTDHEFLTLETLHADYPRHAGSLAAFVRPG</sequence>
<name>I8I5I6_9GAMM</name>
<dbReference type="InterPro" id="IPR039935">
    <property type="entry name" value="YML079W-like"/>
</dbReference>
<dbReference type="InterPro" id="IPR009327">
    <property type="entry name" value="Cupin_DUF985"/>
</dbReference>
<dbReference type="InterPro" id="IPR014710">
    <property type="entry name" value="RmlC-like_jellyroll"/>
</dbReference>
<organism evidence="2 3">
    <name type="scientific">Hydrocarboniphaga effusa AP103</name>
    <dbReference type="NCBI Taxonomy" id="1172194"/>
    <lineage>
        <taxon>Bacteria</taxon>
        <taxon>Pseudomonadati</taxon>
        <taxon>Pseudomonadota</taxon>
        <taxon>Gammaproteobacteria</taxon>
        <taxon>Nevskiales</taxon>
        <taxon>Nevskiaceae</taxon>
        <taxon>Hydrocarboniphaga</taxon>
    </lineage>
</organism>
<dbReference type="STRING" id="1172194.WQQ_18730"/>
<dbReference type="AlphaFoldDB" id="I8I5I6"/>
<dbReference type="Gene3D" id="2.60.120.10">
    <property type="entry name" value="Jelly Rolls"/>
    <property type="match status" value="1"/>
</dbReference>
<evidence type="ECO:0000313" key="3">
    <source>
        <dbReference type="Proteomes" id="UP000003704"/>
    </source>
</evidence>
<feature type="domain" description="DUF985" evidence="1">
    <location>
        <begin position="7"/>
        <end position="139"/>
    </location>
</feature>
<accession>I8I5I6</accession>
<dbReference type="Proteomes" id="UP000003704">
    <property type="component" value="Unassembled WGS sequence"/>
</dbReference>
<evidence type="ECO:0000259" key="1">
    <source>
        <dbReference type="Pfam" id="PF06172"/>
    </source>
</evidence>
<evidence type="ECO:0000313" key="2">
    <source>
        <dbReference type="EMBL" id="EIT71736.1"/>
    </source>
</evidence>
<dbReference type="Pfam" id="PF06172">
    <property type="entry name" value="Cupin_5"/>
    <property type="match status" value="1"/>
</dbReference>